<dbReference type="Gene3D" id="1.10.10.10">
    <property type="entry name" value="Winged helix-like DNA-binding domain superfamily/Winged helix DNA-binding domain"/>
    <property type="match status" value="1"/>
</dbReference>
<evidence type="ECO:0000256" key="5">
    <source>
        <dbReference type="ARBA" id="ARBA00023163"/>
    </source>
</evidence>
<keyword evidence="3" id="KW-0805">Transcription regulation</keyword>
<dbReference type="InterPro" id="IPR015424">
    <property type="entry name" value="PyrdxlP-dep_Trfase"/>
</dbReference>
<dbReference type="SUPFAM" id="SSF53383">
    <property type="entry name" value="PLP-dependent transferases"/>
    <property type="match status" value="1"/>
</dbReference>
<dbReference type="EMBL" id="JAUTWS010000077">
    <property type="protein sequence ID" value="MDO9713225.1"/>
    <property type="molecule type" value="Genomic_DNA"/>
</dbReference>
<keyword evidence="4" id="KW-0238">DNA-binding</keyword>
<evidence type="ECO:0000259" key="6">
    <source>
        <dbReference type="PROSITE" id="PS50949"/>
    </source>
</evidence>
<evidence type="ECO:0000256" key="1">
    <source>
        <dbReference type="ARBA" id="ARBA00005384"/>
    </source>
</evidence>
<feature type="domain" description="HTH gntR-type" evidence="6">
    <location>
        <begin position="1"/>
        <end position="68"/>
    </location>
</feature>
<dbReference type="InterPro" id="IPR036388">
    <property type="entry name" value="WH-like_DNA-bd_sf"/>
</dbReference>
<evidence type="ECO:0000313" key="8">
    <source>
        <dbReference type="Proteomes" id="UP001243009"/>
    </source>
</evidence>
<dbReference type="Gene3D" id="3.40.640.10">
    <property type="entry name" value="Type I PLP-dependent aspartate aminotransferase-like (Major domain)"/>
    <property type="match status" value="1"/>
</dbReference>
<dbReference type="InterPro" id="IPR051446">
    <property type="entry name" value="HTH_trans_reg/aminotransferase"/>
</dbReference>
<accession>A0ABT9EB18</accession>
<keyword evidence="7" id="KW-0032">Aminotransferase</keyword>
<organism evidence="7 8">
    <name type="scientific">Paracraurococcus lichenis</name>
    <dbReference type="NCBI Taxonomy" id="3064888"/>
    <lineage>
        <taxon>Bacteria</taxon>
        <taxon>Pseudomonadati</taxon>
        <taxon>Pseudomonadota</taxon>
        <taxon>Alphaproteobacteria</taxon>
        <taxon>Acetobacterales</taxon>
        <taxon>Roseomonadaceae</taxon>
        <taxon>Paracraurococcus</taxon>
    </lineage>
</organism>
<dbReference type="PANTHER" id="PTHR46577">
    <property type="entry name" value="HTH-TYPE TRANSCRIPTIONAL REGULATORY PROTEIN GABR"/>
    <property type="match status" value="1"/>
</dbReference>
<dbReference type="PANTHER" id="PTHR46577:SF1">
    <property type="entry name" value="HTH-TYPE TRANSCRIPTIONAL REGULATORY PROTEIN GABR"/>
    <property type="match status" value="1"/>
</dbReference>
<dbReference type="PROSITE" id="PS50949">
    <property type="entry name" value="HTH_GNTR"/>
    <property type="match status" value="1"/>
</dbReference>
<keyword evidence="2" id="KW-0663">Pyridoxal phosphate</keyword>
<dbReference type="CDD" id="cd07377">
    <property type="entry name" value="WHTH_GntR"/>
    <property type="match status" value="1"/>
</dbReference>
<dbReference type="Pfam" id="PF00392">
    <property type="entry name" value="GntR"/>
    <property type="match status" value="1"/>
</dbReference>
<keyword evidence="5" id="KW-0804">Transcription</keyword>
<name>A0ABT9EB18_9PROT</name>
<keyword evidence="8" id="KW-1185">Reference proteome</keyword>
<evidence type="ECO:0000313" key="7">
    <source>
        <dbReference type="EMBL" id="MDO9713225.1"/>
    </source>
</evidence>
<dbReference type="InterPro" id="IPR000524">
    <property type="entry name" value="Tscrpt_reg_HTH_GntR"/>
</dbReference>
<keyword evidence="7" id="KW-0808">Transferase</keyword>
<dbReference type="SUPFAM" id="SSF46785">
    <property type="entry name" value="Winged helix' DNA-binding domain"/>
    <property type="match status" value="1"/>
</dbReference>
<dbReference type="CDD" id="cd00609">
    <property type="entry name" value="AAT_like"/>
    <property type="match status" value="1"/>
</dbReference>
<protein>
    <submittedName>
        <fullName evidence="7">PLP-dependent aminotransferase family protein</fullName>
    </submittedName>
</protein>
<dbReference type="Proteomes" id="UP001243009">
    <property type="component" value="Unassembled WGS sequence"/>
</dbReference>
<dbReference type="InterPro" id="IPR004839">
    <property type="entry name" value="Aminotransferase_I/II_large"/>
</dbReference>
<reference evidence="7 8" key="1">
    <citation type="submission" date="2023-08" db="EMBL/GenBank/DDBJ databases">
        <title>The draft genome sequence of Paracraurococcus sp. LOR1-02.</title>
        <authorList>
            <person name="Kingkaew E."/>
            <person name="Tanasupawat S."/>
        </authorList>
    </citation>
    <scope>NUCLEOTIDE SEQUENCE [LARGE SCALE GENOMIC DNA]</scope>
    <source>
        <strain evidence="7 8">LOR1-02</strain>
    </source>
</reference>
<gene>
    <name evidence="7" type="ORF">Q7A36_33165</name>
</gene>
<evidence type="ECO:0000256" key="3">
    <source>
        <dbReference type="ARBA" id="ARBA00023015"/>
    </source>
</evidence>
<evidence type="ECO:0000256" key="4">
    <source>
        <dbReference type="ARBA" id="ARBA00023125"/>
    </source>
</evidence>
<sequence length="447" mass="45770">MDYRIIADGLAADIAEGRLSPGERLPPQRHFAFQRGIAPSTAARAYAELRRRGLVIGEVGRGTYVRLGSSPAGAGFGEPPAAGLIDLELVVPVLPEQPAMLAAALAALAGSIEALRTALDPVASAADPAKRDAAAAALARPGWAPDPAGIRFAGNGRQGLAGALATLASAGARVGFEALTYPAAKAVAARLGLVPVPIALDEHGMRPDALDEACRGGLAAVYVQPTLQNPLGPTMPEKRRGEIAAALRRHDVVAVEDAVYAFLDAHAPPPLAAFAPERVIHVDSLSKRIGPGCTLGILSAPPGPLAEQLGRALRTGAWGATGLPLEIGLSLMANGTAARLETAKRADAARRQAIVAEALGRLRIRRGPGGYHLWMELPGGWRAESFAGAALRRGVVVTPAAAFTIGAAHAPPAVRVALASPPLDQLRQGLAILAQLAEAGPGGEALD</sequence>
<comment type="caution">
    <text evidence="7">The sequence shown here is derived from an EMBL/GenBank/DDBJ whole genome shotgun (WGS) entry which is preliminary data.</text>
</comment>
<dbReference type="Pfam" id="PF00155">
    <property type="entry name" value="Aminotran_1_2"/>
    <property type="match status" value="1"/>
</dbReference>
<dbReference type="InterPro" id="IPR015422">
    <property type="entry name" value="PyrdxlP-dep_Trfase_small"/>
</dbReference>
<comment type="similarity">
    <text evidence="1">In the C-terminal section; belongs to the class-I pyridoxal-phosphate-dependent aminotransferase family.</text>
</comment>
<dbReference type="InterPro" id="IPR036390">
    <property type="entry name" value="WH_DNA-bd_sf"/>
</dbReference>
<dbReference type="SMART" id="SM00345">
    <property type="entry name" value="HTH_GNTR"/>
    <property type="match status" value="1"/>
</dbReference>
<dbReference type="RefSeq" id="WP_305108085.1">
    <property type="nucleotide sequence ID" value="NZ_JAUTWS010000077.1"/>
</dbReference>
<dbReference type="GO" id="GO:0008483">
    <property type="term" value="F:transaminase activity"/>
    <property type="evidence" value="ECO:0007669"/>
    <property type="project" value="UniProtKB-KW"/>
</dbReference>
<dbReference type="Gene3D" id="3.90.1150.10">
    <property type="entry name" value="Aspartate Aminotransferase, domain 1"/>
    <property type="match status" value="1"/>
</dbReference>
<evidence type="ECO:0000256" key="2">
    <source>
        <dbReference type="ARBA" id="ARBA00022898"/>
    </source>
</evidence>
<dbReference type="InterPro" id="IPR015421">
    <property type="entry name" value="PyrdxlP-dep_Trfase_major"/>
</dbReference>
<proteinExistence type="inferred from homology"/>